<sequence length="90" mass="10327">MRWNDIREDWDSYLPAITKRWPAADPEVLRSLGGFETDLALYLSGVTGTPARQMLDELEDWRITDIGNRTRDDAERPLYRITRISAGSTA</sequence>
<dbReference type="EMBL" id="BMFJ01000001">
    <property type="protein sequence ID" value="GGE24188.1"/>
    <property type="molecule type" value="Genomic_DNA"/>
</dbReference>
<proteinExistence type="predicted"/>
<reference evidence="2" key="1">
    <citation type="journal article" date="2019" name="Int. J. Syst. Evol. Microbiol.">
        <title>The Global Catalogue of Microorganisms (GCM) 10K type strain sequencing project: providing services to taxonomists for standard genome sequencing and annotation.</title>
        <authorList>
            <consortium name="The Broad Institute Genomics Platform"/>
            <consortium name="The Broad Institute Genome Sequencing Center for Infectious Disease"/>
            <person name="Wu L."/>
            <person name="Ma J."/>
        </authorList>
    </citation>
    <scope>NUCLEOTIDE SEQUENCE [LARGE SCALE GENOMIC DNA]</scope>
    <source>
        <strain evidence="2">CGMCC 1.12664</strain>
    </source>
</reference>
<evidence type="ECO:0000313" key="2">
    <source>
        <dbReference type="Proteomes" id="UP000612855"/>
    </source>
</evidence>
<keyword evidence="2" id="KW-1185">Reference proteome</keyword>
<gene>
    <name evidence="1" type="ORF">GCM10011360_10840</name>
</gene>
<dbReference type="AlphaFoldDB" id="A0A917ED64"/>
<name>A0A917ED64_9RHOB</name>
<comment type="caution">
    <text evidence="1">The sequence shown here is derived from an EMBL/GenBank/DDBJ whole genome shotgun (WGS) entry which is preliminary data.</text>
</comment>
<protein>
    <submittedName>
        <fullName evidence="1">Uncharacterized protein</fullName>
    </submittedName>
</protein>
<dbReference type="RefSeq" id="WP_188476643.1">
    <property type="nucleotide sequence ID" value="NZ_BMFJ01000001.1"/>
</dbReference>
<organism evidence="1 2">
    <name type="scientific">Primorskyibacter flagellatus</name>
    <dbReference type="NCBI Taxonomy" id="1387277"/>
    <lineage>
        <taxon>Bacteria</taxon>
        <taxon>Pseudomonadati</taxon>
        <taxon>Pseudomonadota</taxon>
        <taxon>Alphaproteobacteria</taxon>
        <taxon>Rhodobacterales</taxon>
        <taxon>Roseobacteraceae</taxon>
        <taxon>Primorskyibacter</taxon>
    </lineage>
</organism>
<evidence type="ECO:0000313" key="1">
    <source>
        <dbReference type="EMBL" id="GGE24188.1"/>
    </source>
</evidence>
<dbReference type="Proteomes" id="UP000612855">
    <property type="component" value="Unassembled WGS sequence"/>
</dbReference>
<accession>A0A917ED64</accession>